<dbReference type="Pfam" id="PF00574">
    <property type="entry name" value="CLP_protease"/>
    <property type="match status" value="1"/>
</dbReference>
<evidence type="ECO:0000313" key="4">
    <source>
        <dbReference type="Proteomes" id="UP000219563"/>
    </source>
</evidence>
<dbReference type="GO" id="GO:0004252">
    <property type="term" value="F:serine-type endopeptidase activity"/>
    <property type="evidence" value="ECO:0007669"/>
    <property type="project" value="InterPro"/>
</dbReference>
<dbReference type="InterPro" id="IPR023562">
    <property type="entry name" value="ClpP/TepA"/>
</dbReference>
<dbReference type="InterPro" id="IPR001907">
    <property type="entry name" value="ClpP"/>
</dbReference>
<keyword evidence="3" id="KW-0378">Hydrolase</keyword>
<dbReference type="Gene3D" id="3.90.226.10">
    <property type="entry name" value="2-enoyl-CoA Hydratase, Chain A, domain 1"/>
    <property type="match status" value="1"/>
</dbReference>
<reference evidence="3 4" key="1">
    <citation type="submission" date="2017-08" db="EMBL/GenBank/DDBJ databases">
        <authorList>
            <person name="de Groot N.N."/>
        </authorList>
    </citation>
    <scope>NUCLEOTIDE SEQUENCE [LARGE SCALE GENOMIC DNA]</scope>
    <source>
        <strain evidence="3 4">DSM 9787</strain>
    </source>
</reference>
<dbReference type="InterPro" id="IPR029045">
    <property type="entry name" value="ClpP/crotonase-like_dom_sf"/>
</dbReference>
<dbReference type="EMBL" id="OBMR01000016">
    <property type="protein sequence ID" value="SOC17794.1"/>
    <property type="molecule type" value="Genomic_DNA"/>
</dbReference>
<dbReference type="PANTHER" id="PTHR10381:SF11">
    <property type="entry name" value="ATP-DEPENDENT CLP PROTEASE PROTEOLYTIC SUBUNIT, MITOCHONDRIAL"/>
    <property type="match status" value="1"/>
</dbReference>
<dbReference type="GO" id="GO:0009368">
    <property type="term" value="C:endopeptidase Clp complex"/>
    <property type="evidence" value="ECO:0007669"/>
    <property type="project" value="TreeGrafter"/>
</dbReference>
<protein>
    <recommendedName>
        <fullName evidence="2">ATP-dependent Clp protease proteolytic subunit</fullName>
    </recommendedName>
</protein>
<comment type="similarity">
    <text evidence="1 2">Belongs to the peptidase S14 family.</text>
</comment>
<keyword evidence="3" id="KW-0645">Protease</keyword>
<gene>
    <name evidence="3" type="ORF">SAMN02910411_0527</name>
</gene>
<dbReference type="PANTHER" id="PTHR10381">
    <property type="entry name" value="ATP-DEPENDENT CLP PROTEASE PROTEOLYTIC SUBUNIT"/>
    <property type="match status" value="1"/>
</dbReference>
<dbReference type="GO" id="GO:0006515">
    <property type="term" value="P:protein quality control for misfolded or incompletely synthesized proteins"/>
    <property type="evidence" value="ECO:0007669"/>
    <property type="project" value="TreeGrafter"/>
</dbReference>
<dbReference type="AlphaFoldDB" id="A0A285T8F7"/>
<name>A0A285T8F7_9FIRM</name>
<dbReference type="SUPFAM" id="SSF52096">
    <property type="entry name" value="ClpP/crotonase"/>
    <property type="match status" value="1"/>
</dbReference>
<sequence length="204" mass="22619">MTNIISESVRGIQLAPIDDVFLRDRKVFLVGEVNDQSCDELIKQLLFMEAEDNKKPITLFINSPGGSVGAGLGVYDTIRLLKSPVRAVVTGIAASMGSIILLACDKDNRLMLPSSKVMIHDCSWSKREMGGMKPFEIEQELNDLKKTNERLISIIAERTGKTIEEVSKVTMSDSYFNAEESIEFGLASRIIDSDCLSEILKKDN</sequence>
<dbReference type="Proteomes" id="UP000219563">
    <property type="component" value="Unassembled WGS sequence"/>
</dbReference>
<evidence type="ECO:0000256" key="2">
    <source>
        <dbReference type="RuleBase" id="RU003567"/>
    </source>
</evidence>
<dbReference type="RefSeq" id="WP_097077283.1">
    <property type="nucleotide sequence ID" value="NZ_OBMR01000016.1"/>
</dbReference>
<organism evidence="3 4">
    <name type="scientific">Pseudobutyrivibrio ruminis DSM 9787</name>
    <dbReference type="NCBI Taxonomy" id="1123011"/>
    <lineage>
        <taxon>Bacteria</taxon>
        <taxon>Bacillati</taxon>
        <taxon>Bacillota</taxon>
        <taxon>Clostridia</taxon>
        <taxon>Lachnospirales</taxon>
        <taxon>Lachnospiraceae</taxon>
        <taxon>Pseudobutyrivibrio</taxon>
    </lineage>
</organism>
<dbReference type="GO" id="GO:0004176">
    <property type="term" value="F:ATP-dependent peptidase activity"/>
    <property type="evidence" value="ECO:0007669"/>
    <property type="project" value="InterPro"/>
</dbReference>
<accession>A0A285T8F7</accession>
<dbReference type="CDD" id="cd07017">
    <property type="entry name" value="S14_ClpP_2"/>
    <property type="match status" value="1"/>
</dbReference>
<evidence type="ECO:0000313" key="3">
    <source>
        <dbReference type="EMBL" id="SOC17794.1"/>
    </source>
</evidence>
<proteinExistence type="inferred from homology"/>
<evidence type="ECO:0000256" key="1">
    <source>
        <dbReference type="ARBA" id="ARBA00007039"/>
    </source>
</evidence>
<dbReference type="PRINTS" id="PR00127">
    <property type="entry name" value="CLPPROTEASEP"/>
</dbReference>
<dbReference type="GO" id="GO:0051117">
    <property type="term" value="F:ATPase binding"/>
    <property type="evidence" value="ECO:0007669"/>
    <property type="project" value="TreeGrafter"/>
</dbReference>